<dbReference type="PANTHER" id="PTHR43280">
    <property type="entry name" value="ARAC-FAMILY TRANSCRIPTIONAL REGULATOR"/>
    <property type="match status" value="1"/>
</dbReference>
<evidence type="ECO:0000256" key="2">
    <source>
        <dbReference type="ARBA" id="ARBA00023125"/>
    </source>
</evidence>
<accession>A0A9D1E826</accession>
<gene>
    <name evidence="5" type="ORF">IAA55_01145</name>
</gene>
<dbReference type="InterPro" id="IPR018062">
    <property type="entry name" value="HTH_AraC-typ_CS"/>
</dbReference>
<evidence type="ECO:0000259" key="4">
    <source>
        <dbReference type="PROSITE" id="PS01124"/>
    </source>
</evidence>
<dbReference type="SUPFAM" id="SSF46689">
    <property type="entry name" value="Homeodomain-like"/>
    <property type="match status" value="2"/>
</dbReference>
<evidence type="ECO:0000313" key="6">
    <source>
        <dbReference type="Proteomes" id="UP000823912"/>
    </source>
</evidence>
<comment type="caution">
    <text evidence="5">The sequence shown here is derived from an EMBL/GenBank/DDBJ whole genome shotgun (WGS) entry which is preliminary data.</text>
</comment>
<organism evidence="5 6">
    <name type="scientific">Candidatus Pullilachnospira gallistercoris</name>
    <dbReference type="NCBI Taxonomy" id="2840911"/>
    <lineage>
        <taxon>Bacteria</taxon>
        <taxon>Bacillati</taxon>
        <taxon>Bacillota</taxon>
        <taxon>Clostridia</taxon>
        <taxon>Lachnospirales</taxon>
        <taxon>Lachnospiraceae</taxon>
        <taxon>Lachnospiraceae incertae sedis</taxon>
        <taxon>Candidatus Pullilachnospira</taxon>
    </lineage>
</organism>
<keyword evidence="3" id="KW-0804">Transcription</keyword>
<name>A0A9D1E826_9FIRM</name>
<dbReference type="GO" id="GO:0043565">
    <property type="term" value="F:sequence-specific DNA binding"/>
    <property type="evidence" value="ECO:0007669"/>
    <property type="project" value="InterPro"/>
</dbReference>
<dbReference type="PROSITE" id="PS00041">
    <property type="entry name" value="HTH_ARAC_FAMILY_1"/>
    <property type="match status" value="1"/>
</dbReference>
<feature type="domain" description="HTH araC/xylS-type" evidence="4">
    <location>
        <begin position="289"/>
        <end position="387"/>
    </location>
</feature>
<reference evidence="5" key="2">
    <citation type="journal article" date="2021" name="PeerJ">
        <title>Extensive microbial diversity within the chicken gut microbiome revealed by metagenomics and culture.</title>
        <authorList>
            <person name="Gilroy R."/>
            <person name="Ravi A."/>
            <person name="Getino M."/>
            <person name="Pursley I."/>
            <person name="Horton D.L."/>
            <person name="Alikhan N.F."/>
            <person name="Baker D."/>
            <person name="Gharbi K."/>
            <person name="Hall N."/>
            <person name="Watson M."/>
            <person name="Adriaenssens E.M."/>
            <person name="Foster-Nyarko E."/>
            <person name="Jarju S."/>
            <person name="Secka A."/>
            <person name="Antonio M."/>
            <person name="Oren A."/>
            <person name="Chaudhuri R.R."/>
            <person name="La Ragione R."/>
            <person name="Hildebrand F."/>
            <person name="Pallen M.J."/>
        </authorList>
    </citation>
    <scope>NUCLEOTIDE SEQUENCE</scope>
    <source>
        <strain evidence="5">ChiSjej5B23-6657</strain>
    </source>
</reference>
<evidence type="ECO:0000313" key="5">
    <source>
        <dbReference type="EMBL" id="HIR69868.1"/>
    </source>
</evidence>
<keyword evidence="2" id="KW-0238">DNA-binding</keyword>
<protein>
    <submittedName>
        <fullName evidence="5">Helix-turn-helix transcriptional regulator</fullName>
    </submittedName>
</protein>
<evidence type="ECO:0000256" key="1">
    <source>
        <dbReference type="ARBA" id="ARBA00023015"/>
    </source>
</evidence>
<sequence length="393" mass="44860">MDRVKLGLEKAYRGWGIPGHLYSRQGEILAAGQEEQFALPRELLAELFAHMEKWDGPSVYSEPSGVCLMLFFVGENLAVLGPVVVRRITEMEGKRYLFERIRTKIKLEIPYVPYIRAVSCLSTACFLATGDYHDEKEFLQLTDATGEELRTEVLRNTFYHEEEEENCYSYSDELKWLSAIERGELENPDDVDLTSMFEHLYRVGVLTIQGDLKQAEYMMVAAITLASRAAIRGGADPFMAYQVSDVYLQKLSGCDNLRDMGKTGLEGVSAFNTLVRQHLESVGGNPYCEKTKTYVARHIREKIRMKDIAEHVGLSGSYLASLFQKEEGISIKQYIMQERLSLATNLLKNTDESIGTISDYLAFNSQSYFTSHFRERYGMTPTEYRQKYTKLAM</sequence>
<dbReference type="AlphaFoldDB" id="A0A9D1E826"/>
<evidence type="ECO:0000256" key="3">
    <source>
        <dbReference type="ARBA" id="ARBA00023163"/>
    </source>
</evidence>
<dbReference type="PROSITE" id="PS01124">
    <property type="entry name" value="HTH_ARAC_FAMILY_2"/>
    <property type="match status" value="1"/>
</dbReference>
<dbReference type="InterPro" id="IPR009057">
    <property type="entry name" value="Homeodomain-like_sf"/>
</dbReference>
<dbReference type="Proteomes" id="UP000823912">
    <property type="component" value="Unassembled WGS sequence"/>
</dbReference>
<keyword evidence="1" id="KW-0805">Transcription regulation</keyword>
<dbReference type="Pfam" id="PF12833">
    <property type="entry name" value="HTH_18"/>
    <property type="match status" value="1"/>
</dbReference>
<dbReference type="InterPro" id="IPR020449">
    <property type="entry name" value="Tscrpt_reg_AraC-type_HTH"/>
</dbReference>
<dbReference type="GO" id="GO:0003700">
    <property type="term" value="F:DNA-binding transcription factor activity"/>
    <property type="evidence" value="ECO:0007669"/>
    <property type="project" value="InterPro"/>
</dbReference>
<dbReference type="PRINTS" id="PR00032">
    <property type="entry name" value="HTHARAC"/>
</dbReference>
<proteinExistence type="predicted"/>
<dbReference type="PANTHER" id="PTHR43280:SF34">
    <property type="entry name" value="ARAC-FAMILY TRANSCRIPTIONAL REGULATOR"/>
    <property type="match status" value="1"/>
</dbReference>
<dbReference type="EMBL" id="DVHM01000020">
    <property type="protein sequence ID" value="HIR69868.1"/>
    <property type="molecule type" value="Genomic_DNA"/>
</dbReference>
<dbReference type="SMART" id="SM00342">
    <property type="entry name" value="HTH_ARAC"/>
    <property type="match status" value="1"/>
</dbReference>
<dbReference type="InterPro" id="IPR018060">
    <property type="entry name" value="HTH_AraC"/>
</dbReference>
<dbReference type="Gene3D" id="1.10.10.60">
    <property type="entry name" value="Homeodomain-like"/>
    <property type="match status" value="2"/>
</dbReference>
<reference evidence="5" key="1">
    <citation type="submission" date="2020-10" db="EMBL/GenBank/DDBJ databases">
        <authorList>
            <person name="Gilroy R."/>
        </authorList>
    </citation>
    <scope>NUCLEOTIDE SEQUENCE</scope>
    <source>
        <strain evidence="5">ChiSjej5B23-6657</strain>
    </source>
</reference>